<comment type="caution">
    <text evidence="2">The sequence shown here is derived from an EMBL/GenBank/DDBJ whole genome shotgun (WGS) entry which is preliminary data.</text>
</comment>
<sequence length="111" mass="12725">MPPTDPPMNQDVDRSFTMPRTDSPMNQDVDQFFTMPPTDPPTSTIQNLVQTRVPLSSDYDQDYHDMAVLGDMIVDELMKTTNPPHAMGLSREARDAAVELIREIERNYKRQ</sequence>
<feature type="region of interest" description="Disordered" evidence="1">
    <location>
        <begin position="1"/>
        <end position="30"/>
    </location>
</feature>
<organism evidence="2 3">
    <name type="scientific">Trichostrongylus colubriformis</name>
    <name type="common">Black scour worm</name>
    <dbReference type="NCBI Taxonomy" id="6319"/>
    <lineage>
        <taxon>Eukaryota</taxon>
        <taxon>Metazoa</taxon>
        <taxon>Ecdysozoa</taxon>
        <taxon>Nematoda</taxon>
        <taxon>Chromadorea</taxon>
        <taxon>Rhabditida</taxon>
        <taxon>Rhabditina</taxon>
        <taxon>Rhabditomorpha</taxon>
        <taxon>Strongyloidea</taxon>
        <taxon>Trichostrongylidae</taxon>
        <taxon>Trichostrongylus</taxon>
    </lineage>
</organism>
<gene>
    <name evidence="2" type="ORF">GCK32_019383</name>
</gene>
<accession>A0AAN8F0W6</accession>
<name>A0AAN8F0W6_TRICO</name>
<feature type="compositionally biased region" description="Polar residues" evidence="1">
    <location>
        <begin position="18"/>
        <end position="29"/>
    </location>
</feature>
<reference evidence="2 3" key="1">
    <citation type="submission" date="2019-10" db="EMBL/GenBank/DDBJ databases">
        <title>Assembly and Annotation for the nematode Trichostrongylus colubriformis.</title>
        <authorList>
            <person name="Martin J."/>
        </authorList>
    </citation>
    <scope>NUCLEOTIDE SEQUENCE [LARGE SCALE GENOMIC DNA]</scope>
    <source>
        <strain evidence="2">G859</strain>
        <tissue evidence="2">Whole worm</tissue>
    </source>
</reference>
<keyword evidence="3" id="KW-1185">Reference proteome</keyword>
<dbReference type="Proteomes" id="UP001331761">
    <property type="component" value="Unassembled WGS sequence"/>
</dbReference>
<dbReference type="EMBL" id="WIXE01019386">
    <property type="protein sequence ID" value="KAK5970057.1"/>
    <property type="molecule type" value="Genomic_DNA"/>
</dbReference>
<evidence type="ECO:0000313" key="2">
    <source>
        <dbReference type="EMBL" id="KAK5970057.1"/>
    </source>
</evidence>
<dbReference type="AlphaFoldDB" id="A0AAN8F0W6"/>
<protein>
    <submittedName>
        <fullName evidence="2">Uncharacterized protein</fullName>
    </submittedName>
</protein>
<evidence type="ECO:0000256" key="1">
    <source>
        <dbReference type="SAM" id="MobiDB-lite"/>
    </source>
</evidence>
<proteinExistence type="predicted"/>
<evidence type="ECO:0000313" key="3">
    <source>
        <dbReference type="Proteomes" id="UP001331761"/>
    </source>
</evidence>